<evidence type="ECO:0000256" key="4">
    <source>
        <dbReference type="ARBA" id="ARBA00023017"/>
    </source>
</evidence>
<reference evidence="8 9" key="1">
    <citation type="submission" date="2019-07" db="EMBL/GenBank/DDBJ databases">
        <title>Annotation for the trematode Paragonimus westermani.</title>
        <authorList>
            <person name="Choi Y.-J."/>
        </authorList>
    </citation>
    <scope>NUCLEOTIDE SEQUENCE [LARGE SCALE GENOMIC DNA]</scope>
    <source>
        <strain evidence="8">180907_Pwestermani</strain>
    </source>
</reference>
<keyword evidence="2" id="KW-0963">Cytoplasm</keyword>
<organism evidence="8 9">
    <name type="scientific">Paragonimus westermani</name>
    <dbReference type="NCBI Taxonomy" id="34504"/>
    <lineage>
        <taxon>Eukaryota</taxon>
        <taxon>Metazoa</taxon>
        <taxon>Spiralia</taxon>
        <taxon>Lophotrochozoa</taxon>
        <taxon>Platyhelminthes</taxon>
        <taxon>Trematoda</taxon>
        <taxon>Digenea</taxon>
        <taxon>Plagiorchiida</taxon>
        <taxon>Troglotremata</taxon>
        <taxon>Troglotrematidae</taxon>
        <taxon>Paragonimus</taxon>
    </lineage>
</organism>
<feature type="non-terminal residue" evidence="8">
    <location>
        <position position="1"/>
    </location>
</feature>
<dbReference type="AlphaFoldDB" id="A0A8T0D7N8"/>
<evidence type="ECO:0000256" key="3">
    <source>
        <dbReference type="ARBA" id="ARBA00022701"/>
    </source>
</evidence>
<keyword evidence="4" id="KW-0243">Dynein</keyword>
<dbReference type="InterPro" id="IPR022780">
    <property type="entry name" value="Dynein_light_int_chain"/>
</dbReference>
<keyword evidence="9" id="KW-1185">Reference proteome</keyword>
<evidence type="ECO:0000256" key="6">
    <source>
        <dbReference type="ARBA" id="ARBA00023212"/>
    </source>
</evidence>
<feature type="region of interest" description="Disordered" evidence="7">
    <location>
        <begin position="1"/>
        <end position="21"/>
    </location>
</feature>
<dbReference type="Proteomes" id="UP000699462">
    <property type="component" value="Unassembled WGS sequence"/>
</dbReference>
<comment type="caution">
    <text evidence="8">The sequence shown here is derived from an EMBL/GenBank/DDBJ whole genome shotgun (WGS) entry which is preliminary data.</text>
</comment>
<dbReference type="EMBL" id="JTDF01010410">
    <property type="protein sequence ID" value="KAF8563879.1"/>
    <property type="molecule type" value="Genomic_DNA"/>
</dbReference>
<dbReference type="Pfam" id="PF05783">
    <property type="entry name" value="DLIC"/>
    <property type="match status" value="1"/>
</dbReference>
<proteinExistence type="predicted"/>
<dbReference type="GO" id="GO:0030286">
    <property type="term" value="C:dynein complex"/>
    <property type="evidence" value="ECO:0007669"/>
    <property type="project" value="UniProtKB-KW"/>
</dbReference>
<evidence type="ECO:0000313" key="8">
    <source>
        <dbReference type="EMBL" id="KAF8563879.1"/>
    </source>
</evidence>
<protein>
    <submittedName>
        <fullName evidence="8">Uncharacterized protein</fullName>
    </submittedName>
</protein>
<name>A0A8T0D7N8_9TREM</name>
<accession>A0A8T0D7N8</accession>
<evidence type="ECO:0000256" key="7">
    <source>
        <dbReference type="SAM" id="MobiDB-lite"/>
    </source>
</evidence>
<comment type="subcellular location">
    <subcellularLocation>
        <location evidence="1">Cytoplasm</location>
        <location evidence="1">Cytoskeleton</location>
    </subcellularLocation>
</comment>
<keyword evidence="5" id="KW-0505">Motor protein</keyword>
<keyword evidence="3" id="KW-0493">Microtubule</keyword>
<evidence type="ECO:0000256" key="2">
    <source>
        <dbReference type="ARBA" id="ARBA00022490"/>
    </source>
</evidence>
<evidence type="ECO:0000313" key="9">
    <source>
        <dbReference type="Proteomes" id="UP000699462"/>
    </source>
</evidence>
<dbReference type="GO" id="GO:0005874">
    <property type="term" value="C:microtubule"/>
    <property type="evidence" value="ECO:0007669"/>
    <property type="project" value="UniProtKB-KW"/>
</dbReference>
<evidence type="ECO:0000256" key="5">
    <source>
        <dbReference type="ARBA" id="ARBA00023175"/>
    </source>
</evidence>
<evidence type="ECO:0000256" key="1">
    <source>
        <dbReference type="ARBA" id="ARBA00004245"/>
    </source>
</evidence>
<sequence>PTPPSSGVAGGTAAVGGVPSNRASEGILANFFTSLINKKPNVAATGTAGVPTLGQESG</sequence>
<gene>
    <name evidence="8" type="ORF">P879_11664</name>
</gene>
<keyword evidence="6" id="KW-0206">Cytoskeleton</keyword>